<dbReference type="InterPro" id="IPR027268">
    <property type="entry name" value="Peptidase_M4/M1_CTD_sf"/>
</dbReference>
<dbReference type="InterPro" id="IPR050344">
    <property type="entry name" value="Peptidase_M1_aminopeptidases"/>
</dbReference>
<dbReference type="Gene3D" id="1.10.390.10">
    <property type="entry name" value="Neutral Protease Domain 2"/>
    <property type="match status" value="1"/>
</dbReference>
<dbReference type="AlphaFoldDB" id="A0A183F3W7"/>
<accession>A0A3P7WP37</accession>
<reference evidence="4" key="2">
    <citation type="submission" date="2019-09" db="UniProtKB">
        <authorList>
            <consortium name="WormBaseParasite"/>
        </authorList>
    </citation>
    <scope>IDENTIFICATION</scope>
</reference>
<gene>
    <name evidence="2" type="ORF">HPBE_LOCUS860</name>
</gene>
<accession>A0A183F3W7</accession>
<dbReference type="WBParaSite" id="HPBE_0000085901-mRNA-1">
    <property type="protein sequence ID" value="HPBE_0000085901-mRNA-1"/>
    <property type="gene ID" value="HPBE_0000085901"/>
</dbReference>
<dbReference type="GO" id="GO:0043171">
    <property type="term" value="P:peptide catabolic process"/>
    <property type="evidence" value="ECO:0007669"/>
    <property type="project" value="TreeGrafter"/>
</dbReference>
<evidence type="ECO:0000313" key="4">
    <source>
        <dbReference type="WBParaSite" id="HPBE_0000085901-mRNA-1"/>
    </source>
</evidence>
<evidence type="ECO:0000313" key="2">
    <source>
        <dbReference type="EMBL" id="VDO19242.1"/>
    </source>
</evidence>
<dbReference type="PANTHER" id="PTHR11533">
    <property type="entry name" value="PROTEASE M1 ZINC METALLOPROTEASE"/>
    <property type="match status" value="1"/>
</dbReference>
<evidence type="ECO:0000259" key="1">
    <source>
        <dbReference type="Pfam" id="PF01433"/>
    </source>
</evidence>
<dbReference type="GO" id="GO:0042277">
    <property type="term" value="F:peptide binding"/>
    <property type="evidence" value="ECO:0007669"/>
    <property type="project" value="TreeGrafter"/>
</dbReference>
<dbReference type="GO" id="GO:0006508">
    <property type="term" value="P:proteolysis"/>
    <property type="evidence" value="ECO:0007669"/>
    <property type="project" value="TreeGrafter"/>
</dbReference>
<evidence type="ECO:0000313" key="3">
    <source>
        <dbReference type="Proteomes" id="UP000050761"/>
    </source>
</evidence>
<dbReference type="GO" id="GO:0070006">
    <property type="term" value="F:metalloaminopeptidase activity"/>
    <property type="evidence" value="ECO:0007669"/>
    <property type="project" value="TreeGrafter"/>
</dbReference>
<dbReference type="SUPFAM" id="SSF55486">
    <property type="entry name" value="Metalloproteases ('zincins'), catalytic domain"/>
    <property type="match status" value="1"/>
</dbReference>
<proteinExistence type="predicted"/>
<dbReference type="OrthoDB" id="6337587at2759"/>
<protein>
    <submittedName>
        <fullName evidence="4">Peptidase_M1 domain-containing protein</fullName>
    </submittedName>
</protein>
<dbReference type="InterPro" id="IPR014782">
    <property type="entry name" value="Peptidase_M1_dom"/>
</dbReference>
<keyword evidence="3" id="KW-1185">Reference proteome</keyword>
<organism evidence="3 4">
    <name type="scientific">Heligmosomoides polygyrus</name>
    <name type="common">Parasitic roundworm</name>
    <dbReference type="NCBI Taxonomy" id="6339"/>
    <lineage>
        <taxon>Eukaryota</taxon>
        <taxon>Metazoa</taxon>
        <taxon>Ecdysozoa</taxon>
        <taxon>Nematoda</taxon>
        <taxon>Chromadorea</taxon>
        <taxon>Rhabditida</taxon>
        <taxon>Rhabditina</taxon>
        <taxon>Rhabditomorpha</taxon>
        <taxon>Strongyloidea</taxon>
        <taxon>Heligmosomidae</taxon>
        <taxon>Heligmosomoides</taxon>
    </lineage>
</organism>
<dbReference type="GO" id="GO:0008270">
    <property type="term" value="F:zinc ion binding"/>
    <property type="evidence" value="ECO:0007669"/>
    <property type="project" value="InterPro"/>
</dbReference>
<sequence>MLLKDQQSAAGLPTAKELRLPSDIRPHDLWLNEGFATFVEYLGTDEISDKHMGMMDYFLVSSLESGMHGEEVASSHPLSFRIDKASEVFEAFDGVTNDKGASVLTMISSLIGEETFRQRVTHYLKRFSYNNAQASDHWTAFGDTVKDVPGPRGSLLKIVEFADQWTSQMRNLQKHGLRASQFGAFDEEIEKAQHKIEWIKKHFRKLADFFKQASSL</sequence>
<dbReference type="GO" id="GO:0005615">
    <property type="term" value="C:extracellular space"/>
    <property type="evidence" value="ECO:0007669"/>
    <property type="project" value="TreeGrafter"/>
</dbReference>
<dbReference type="GO" id="GO:0016020">
    <property type="term" value="C:membrane"/>
    <property type="evidence" value="ECO:0007669"/>
    <property type="project" value="TreeGrafter"/>
</dbReference>
<dbReference type="GO" id="GO:0005737">
    <property type="term" value="C:cytoplasm"/>
    <property type="evidence" value="ECO:0007669"/>
    <property type="project" value="TreeGrafter"/>
</dbReference>
<name>A0A183F3W7_HELPZ</name>
<feature type="domain" description="Peptidase M1 membrane alanine aminopeptidase" evidence="1">
    <location>
        <begin position="28"/>
        <end position="165"/>
    </location>
</feature>
<reference evidence="2 3" key="1">
    <citation type="submission" date="2018-11" db="EMBL/GenBank/DDBJ databases">
        <authorList>
            <consortium name="Pathogen Informatics"/>
        </authorList>
    </citation>
    <scope>NUCLEOTIDE SEQUENCE [LARGE SCALE GENOMIC DNA]</scope>
</reference>
<dbReference type="Proteomes" id="UP000050761">
    <property type="component" value="Unassembled WGS sequence"/>
</dbReference>
<dbReference type="PANTHER" id="PTHR11533:SF301">
    <property type="entry name" value="AMINOPEPTIDASE"/>
    <property type="match status" value="1"/>
</dbReference>
<dbReference type="EMBL" id="UZAH01000770">
    <property type="protein sequence ID" value="VDO19242.1"/>
    <property type="molecule type" value="Genomic_DNA"/>
</dbReference>
<dbReference type="Pfam" id="PF01433">
    <property type="entry name" value="Peptidase_M1"/>
    <property type="match status" value="1"/>
</dbReference>